<dbReference type="InterPro" id="IPR007214">
    <property type="entry name" value="YbaK/aa-tRNA-synth-assoc-dom"/>
</dbReference>
<dbReference type="RefSeq" id="WP_008483720.1">
    <property type="nucleotide sequence ID" value="NZ_AMRI01000007.1"/>
</dbReference>
<dbReference type="Pfam" id="PF04073">
    <property type="entry name" value="tRNA_edit"/>
    <property type="match status" value="1"/>
</dbReference>
<accession>K2JMS7</accession>
<evidence type="ECO:0000313" key="4">
    <source>
        <dbReference type="Proteomes" id="UP000006755"/>
    </source>
</evidence>
<keyword evidence="3" id="KW-0378">Hydrolase</keyword>
<dbReference type="PANTHER" id="PTHR31423">
    <property type="entry name" value="YBAK DOMAIN-CONTAINING PROTEIN"/>
    <property type="match status" value="1"/>
</dbReference>
<dbReference type="EMBL" id="AMRI01000007">
    <property type="protein sequence ID" value="EKE75717.1"/>
    <property type="molecule type" value="Genomic_DNA"/>
</dbReference>
<reference evidence="3 4" key="1">
    <citation type="journal article" date="2012" name="J. Bacteriol.">
        <title>Genome Sequence of Gallaecimonas xiamenensis Type Strain 3-C-1.</title>
        <authorList>
            <person name="Lai Q."/>
            <person name="Wang L."/>
            <person name="Wang W."/>
            <person name="Shao Z."/>
        </authorList>
    </citation>
    <scope>NUCLEOTIDE SEQUENCE [LARGE SCALE GENOMIC DNA]</scope>
    <source>
        <strain evidence="3 4">3-C-1</strain>
    </source>
</reference>
<gene>
    <name evidence="3" type="ORF">B3C1_06543</name>
</gene>
<organism evidence="3 4">
    <name type="scientific">Gallaecimonas xiamenensis 3-C-1</name>
    <dbReference type="NCBI Taxonomy" id="745411"/>
    <lineage>
        <taxon>Bacteria</taxon>
        <taxon>Pseudomonadati</taxon>
        <taxon>Pseudomonadota</taxon>
        <taxon>Gammaproteobacteria</taxon>
        <taxon>Enterobacterales</taxon>
        <taxon>Gallaecimonadaceae</taxon>
        <taxon>Gallaecimonas</taxon>
    </lineage>
</organism>
<feature type="domain" description="YbaK/aminoacyl-tRNA synthetase-associated" evidence="2">
    <location>
        <begin position="17"/>
        <end position="140"/>
    </location>
</feature>
<dbReference type="PATRIC" id="fig|745411.4.peg.1298"/>
<dbReference type="SUPFAM" id="SSF55826">
    <property type="entry name" value="YbaK/ProRS associated domain"/>
    <property type="match status" value="1"/>
</dbReference>
<dbReference type="OrthoDB" id="5145315at2"/>
<dbReference type="CDD" id="cd04335">
    <property type="entry name" value="PrdX_deacylase"/>
    <property type="match status" value="1"/>
</dbReference>
<dbReference type="GO" id="GO:0002161">
    <property type="term" value="F:aminoacyl-tRNA deacylase activity"/>
    <property type="evidence" value="ECO:0007669"/>
    <property type="project" value="InterPro"/>
</dbReference>
<dbReference type="PANTHER" id="PTHR31423:SF3">
    <property type="entry name" value="PROLYL-TRNA SYNTHETASE ASSOCIATED DOMAIN-CONTAINING PROTEIN 1-RELATED"/>
    <property type="match status" value="1"/>
</dbReference>
<sequence length="159" mass="17521">MEALLSRLGIAFNKVEHPPLPDCQAADRFGLARPGQRIKNLFLRDNYGRQHILLLTTPDKQVDLKALSRQSGLSRLGFASAERLERYLGVAPGAVSLLALAQAPQGTVALWIDEALWQGQDFQCHPLVSHQTLVIPKTGVERFCDHLGIIPKVLAVPSR</sequence>
<evidence type="ECO:0000313" key="3">
    <source>
        <dbReference type="EMBL" id="EKE75717.1"/>
    </source>
</evidence>
<dbReference type="Gene3D" id="3.90.960.10">
    <property type="entry name" value="YbaK/aminoacyl-tRNA synthetase-associated domain"/>
    <property type="match status" value="1"/>
</dbReference>
<proteinExistence type="inferred from homology"/>
<dbReference type="InterPro" id="IPR040285">
    <property type="entry name" value="ProX/PRXD1"/>
</dbReference>
<keyword evidence="4" id="KW-1185">Reference proteome</keyword>
<dbReference type="InterPro" id="IPR036754">
    <property type="entry name" value="YbaK/aa-tRNA-synt-asso_dom_sf"/>
</dbReference>
<evidence type="ECO:0000256" key="1">
    <source>
        <dbReference type="ARBA" id="ARBA00010201"/>
    </source>
</evidence>
<name>K2JMS7_9GAMM</name>
<dbReference type="STRING" id="745411.B3C1_06543"/>
<dbReference type="AlphaFoldDB" id="K2JMS7"/>
<evidence type="ECO:0000259" key="2">
    <source>
        <dbReference type="Pfam" id="PF04073"/>
    </source>
</evidence>
<dbReference type="Proteomes" id="UP000006755">
    <property type="component" value="Unassembled WGS sequence"/>
</dbReference>
<comment type="caution">
    <text evidence="3">The sequence shown here is derived from an EMBL/GenBank/DDBJ whole genome shotgun (WGS) entry which is preliminary data.</text>
</comment>
<protein>
    <submittedName>
        <fullName evidence="3">Ala-tRNA(Pro) hydrolase</fullName>
    </submittedName>
</protein>
<comment type="similarity">
    <text evidence="1">Belongs to the PRORSD1 family.</text>
</comment>
<dbReference type="eggNOG" id="COG3760">
    <property type="taxonomic scope" value="Bacteria"/>
</dbReference>